<evidence type="ECO:0000256" key="3">
    <source>
        <dbReference type="ARBA" id="ARBA00023295"/>
    </source>
</evidence>
<dbReference type="PANTHER" id="PTHR42732:SF1">
    <property type="entry name" value="BETA-MANNOSIDASE"/>
    <property type="match status" value="1"/>
</dbReference>
<dbReference type="InterPro" id="IPR051913">
    <property type="entry name" value="GH2_Domain-Containing"/>
</dbReference>
<dbReference type="KEGG" id="sbae:DSM104329_01038"/>
<dbReference type="RefSeq" id="WP_259314322.1">
    <property type="nucleotide sequence ID" value="NZ_CP087164.1"/>
</dbReference>
<feature type="domain" description="Glycoside hydrolase family 2 immunoglobulin-like beta-sandwich" evidence="5">
    <location>
        <begin position="190"/>
        <end position="293"/>
    </location>
</feature>
<evidence type="ECO:0000259" key="6">
    <source>
        <dbReference type="Pfam" id="PF02836"/>
    </source>
</evidence>
<dbReference type="SUPFAM" id="SSF51445">
    <property type="entry name" value="(Trans)glycosidases"/>
    <property type="match status" value="1"/>
</dbReference>
<dbReference type="InterPro" id="IPR006103">
    <property type="entry name" value="Glyco_hydro_2_cat"/>
</dbReference>
<dbReference type="Gene3D" id="2.60.40.10">
    <property type="entry name" value="Immunoglobulins"/>
    <property type="match status" value="1"/>
</dbReference>
<gene>
    <name evidence="7" type="primary">lacZ</name>
    <name evidence="7" type="ORF">DSM104329_01038</name>
</gene>
<dbReference type="PANTHER" id="PTHR42732">
    <property type="entry name" value="BETA-GALACTOSIDASE"/>
    <property type="match status" value="1"/>
</dbReference>
<dbReference type="Gene3D" id="2.60.120.260">
    <property type="entry name" value="Galactose-binding domain-like"/>
    <property type="match status" value="1"/>
</dbReference>
<reference evidence="7" key="1">
    <citation type="journal article" date="2022" name="Int. J. Syst. Evol. Microbiol.">
        <title>Pseudomonas aegrilactucae sp. nov. and Pseudomonas morbosilactucae sp. nov., pathogens causing bacterial rot of lettuce in Japan.</title>
        <authorList>
            <person name="Sawada H."/>
            <person name="Fujikawa T."/>
            <person name="Satou M."/>
        </authorList>
    </citation>
    <scope>NUCLEOTIDE SEQUENCE</scope>
    <source>
        <strain evidence="7">0166_1</strain>
    </source>
</reference>
<dbReference type="InterPro" id="IPR008979">
    <property type="entry name" value="Galactose-bd-like_sf"/>
</dbReference>
<keyword evidence="8" id="KW-1185">Reference proteome</keyword>
<dbReference type="Pfam" id="PF02836">
    <property type="entry name" value="Glyco_hydro_2_C"/>
    <property type="match status" value="1"/>
</dbReference>
<dbReference type="EMBL" id="CP087164">
    <property type="protein sequence ID" value="UGS34658.1"/>
    <property type="molecule type" value="Genomic_DNA"/>
</dbReference>
<dbReference type="GO" id="GO:0004565">
    <property type="term" value="F:beta-galactosidase activity"/>
    <property type="evidence" value="ECO:0007669"/>
    <property type="project" value="UniProtKB-EC"/>
</dbReference>
<dbReference type="SUPFAM" id="SSF49785">
    <property type="entry name" value="Galactose-binding domain-like"/>
    <property type="match status" value="1"/>
</dbReference>
<keyword evidence="4" id="KW-0732">Signal</keyword>
<sequence>MLRRSHLLAALLAAALLVPAAAAGADTPAKGALYHDGPSGRYLLGGTWQLRTTGAWQDITVPYAWNKGDDLQSYLGGVAYYRKQFTLPSAPRGRSWVVRFESVNFRSSVSINGHRLGTHVGAFLPFEFVIPARYLHRGTNTLLVRTDSKTHALDVPYQRLSSRGVPNAGWWPYGGILREVYLREVDQVDLEDVQILPRLPSVSGPAQVLFRVNARNLSGHTVRASITGRFGSQRVRLGSVVLGRGGSRQVSGSLTVRNPRLWEPDRPTLYDASVDASVGGRRVQQYAVRTGIRQLRVTGSGTFLINGHLLNARGMSLHEDTPDKGSALDNADRNRLLDWVQQAGGSMIRAHYPLHPQMYEEADRRGILVWSEIPFYQVKTNYLTNGAVLARADAQLRDNVIDNGNHPSIIVWSIGNELNSTVGRFQTAYIARATRTAKALDPTRPVGIAFAGYPSSGCQKGYAPLQVLGVNLYFGWYLGRLGEISDRSLLSDYLDQLHRCYRDKAIIATEWGAEANRDGPVDEKGTYAFQAQWVRDILTIFDSKPWLAGALYWTVQEFRIRPGWDGSNPWPTSPLHQKGLITLDGQKKPAYDVVAQMYRAHRQLR</sequence>
<dbReference type="Pfam" id="PF00703">
    <property type="entry name" value="Glyco_hydro_2"/>
    <property type="match status" value="1"/>
</dbReference>
<evidence type="ECO:0000313" key="8">
    <source>
        <dbReference type="Proteomes" id="UP001162834"/>
    </source>
</evidence>
<organism evidence="7 8">
    <name type="scientific">Capillimicrobium parvum</name>
    <dbReference type="NCBI Taxonomy" id="2884022"/>
    <lineage>
        <taxon>Bacteria</taxon>
        <taxon>Bacillati</taxon>
        <taxon>Actinomycetota</taxon>
        <taxon>Thermoleophilia</taxon>
        <taxon>Solirubrobacterales</taxon>
        <taxon>Capillimicrobiaceae</taxon>
        <taxon>Capillimicrobium</taxon>
    </lineage>
</organism>
<protein>
    <submittedName>
        <fullName evidence="7">Beta-galactosidase</fullName>
        <ecNumber evidence="7">3.2.1.23</ecNumber>
    </submittedName>
</protein>
<feature type="chain" id="PRO_5039536343" evidence="4">
    <location>
        <begin position="26"/>
        <end position="605"/>
    </location>
</feature>
<keyword evidence="3 7" id="KW-0326">Glycosidase</keyword>
<evidence type="ECO:0000313" key="7">
    <source>
        <dbReference type="EMBL" id="UGS34658.1"/>
    </source>
</evidence>
<dbReference type="Gene3D" id="3.20.20.80">
    <property type="entry name" value="Glycosidases"/>
    <property type="match status" value="1"/>
</dbReference>
<comment type="similarity">
    <text evidence="1">Belongs to the glycosyl hydrolase 2 family.</text>
</comment>
<evidence type="ECO:0000256" key="1">
    <source>
        <dbReference type="ARBA" id="ARBA00007401"/>
    </source>
</evidence>
<dbReference type="InterPro" id="IPR006102">
    <property type="entry name" value="Ig-like_GH2"/>
</dbReference>
<evidence type="ECO:0000256" key="2">
    <source>
        <dbReference type="ARBA" id="ARBA00022801"/>
    </source>
</evidence>
<dbReference type="GO" id="GO:0005975">
    <property type="term" value="P:carbohydrate metabolic process"/>
    <property type="evidence" value="ECO:0007669"/>
    <property type="project" value="InterPro"/>
</dbReference>
<accession>A0A9E6XV39</accession>
<proteinExistence type="inferred from homology"/>
<feature type="signal peptide" evidence="4">
    <location>
        <begin position="1"/>
        <end position="25"/>
    </location>
</feature>
<name>A0A9E6XV39_9ACTN</name>
<dbReference type="InterPro" id="IPR017853">
    <property type="entry name" value="GH"/>
</dbReference>
<evidence type="ECO:0000256" key="4">
    <source>
        <dbReference type="SAM" id="SignalP"/>
    </source>
</evidence>
<dbReference type="InterPro" id="IPR013783">
    <property type="entry name" value="Ig-like_fold"/>
</dbReference>
<keyword evidence="2 7" id="KW-0378">Hydrolase</keyword>
<dbReference type="Proteomes" id="UP001162834">
    <property type="component" value="Chromosome"/>
</dbReference>
<evidence type="ECO:0000259" key="5">
    <source>
        <dbReference type="Pfam" id="PF00703"/>
    </source>
</evidence>
<dbReference type="SUPFAM" id="SSF49303">
    <property type="entry name" value="beta-Galactosidase/glucuronidase domain"/>
    <property type="match status" value="1"/>
</dbReference>
<feature type="domain" description="Glycoside hydrolase family 2 catalytic" evidence="6">
    <location>
        <begin position="301"/>
        <end position="523"/>
    </location>
</feature>
<dbReference type="InterPro" id="IPR036156">
    <property type="entry name" value="Beta-gal/glucu_dom_sf"/>
</dbReference>
<dbReference type="EC" id="3.2.1.23" evidence="7"/>
<dbReference type="AlphaFoldDB" id="A0A9E6XV39"/>